<dbReference type="Proteomes" id="UP001576784">
    <property type="component" value="Unassembled WGS sequence"/>
</dbReference>
<dbReference type="NCBIfam" id="NF047646">
    <property type="entry name" value="REP_Tyr_transpos"/>
    <property type="match status" value="1"/>
</dbReference>
<dbReference type="PANTHER" id="PTHR36966:SF1">
    <property type="entry name" value="REP-ASSOCIATED TYROSINE TRANSPOSASE"/>
    <property type="match status" value="1"/>
</dbReference>
<protein>
    <submittedName>
        <fullName evidence="2">Transposase</fullName>
    </submittedName>
</protein>
<sequence length="197" mass="24219">MYEYRKLTPEQKAELVEQRLKRGFPPHSPPHQVRNRSLYLLTSACYEHKCHLNSEARRQQLLDTIFEKFITNDIEILAWVILPNHYHLLVHLTNFDVLSELFRLIHGATSRKWNLEENLTGRKIWCKWHDRAIRSERHYYTTLNYIHYNPVKHNWVNSPYNWVHSSVHWYFQEYGRQWLRDAWVEYPVRDYGIDWDK</sequence>
<dbReference type="Gene3D" id="3.30.70.1290">
    <property type="entry name" value="Transposase IS200-like"/>
    <property type="match status" value="1"/>
</dbReference>
<dbReference type="InterPro" id="IPR036515">
    <property type="entry name" value="Transposase_17_sf"/>
</dbReference>
<dbReference type="SMART" id="SM01321">
    <property type="entry name" value="Y1_Tnp"/>
    <property type="match status" value="1"/>
</dbReference>
<proteinExistence type="predicted"/>
<feature type="domain" description="Transposase IS200-like" evidence="1">
    <location>
        <begin position="34"/>
        <end position="149"/>
    </location>
</feature>
<keyword evidence="3" id="KW-1185">Reference proteome</keyword>
<dbReference type="SUPFAM" id="SSF143422">
    <property type="entry name" value="Transposase IS200-like"/>
    <property type="match status" value="1"/>
</dbReference>
<accession>A0ABV4XTA9</accession>
<dbReference type="RefSeq" id="WP_413264597.1">
    <property type="nucleotide sequence ID" value="NZ_JBHFNR010000138.1"/>
</dbReference>
<evidence type="ECO:0000313" key="3">
    <source>
        <dbReference type="Proteomes" id="UP001576784"/>
    </source>
</evidence>
<evidence type="ECO:0000313" key="2">
    <source>
        <dbReference type="EMBL" id="MFB2894955.1"/>
    </source>
</evidence>
<dbReference type="PANTHER" id="PTHR36966">
    <property type="entry name" value="REP-ASSOCIATED TYROSINE TRANSPOSASE"/>
    <property type="match status" value="1"/>
</dbReference>
<name>A0ABV4XTA9_9CYAN</name>
<reference evidence="2 3" key="1">
    <citation type="submission" date="2024-09" db="EMBL/GenBank/DDBJ databases">
        <title>Floridaenema gen nov. (Aerosakkonemataceae, Aerosakkonematales ord. nov., Cyanobacteria) from benthic tropical and subtropical fresh waters, with the description of four new species.</title>
        <authorList>
            <person name="Moretto J.A."/>
            <person name="Berthold D.E."/>
            <person name="Lefler F.W."/>
            <person name="Huang I.-S."/>
            <person name="Laughinghouse H. IV."/>
        </authorList>
    </citation>
    <scope>NUCLEOTIDE SEQUENCE [LARGE SCALE GENOMIC DNA]</scope>
    <source>
        <strain evidence="2 3">BLCC-F50</strain>
    </source>
</reference>
<dbReference type="Pfam" id="PF01797">
    <property type="entry name" value="Y1_Tnp"/>
    <property type="match status" value="1"/>
</dbReference>
<dbReference type="InterPro" id="IPR002686">
    <property type="entry name" value="Transposase_17"/>
</dbReference>
<organism evidence="2 3">
    <name type="scientific">Floridaenema flaviceps BLCC-F50</name>
    <dbReference type="NCBI Taxonomy" id="3153642"/>
    <lineage>
        <taxon>Bacteria</taxon>
        <taxon>Bacillati</taxon>
        <taxon>Cyanobacteriota</taxon>
        <taxon>Cyanophyceae</taxon>
        <taxon>Oscillatoriophycideae</taxon>
        <taxon>Aerosakkonematales</taxon>
        <taxon>Aerosakkonemataceae</taxon>
        <taxon>Floridanema</taxon>
        <taxon>Floridanema flaviceps</taxon>
    </lineage>
</organism>
<comment type="caution">
    <text evidence="2">The sequence shown here is derived from an EMBL/GenBank/DDBJ whole genome shotgun (WGS) entry which is preliminary data.</text>
</comment>
<dbReference type="InterPro" id="IPR052715">
    <property type="entry name" value="RAYT_transposase"/>
</dbReference>
<dbReference type="EMBL" id="JBHFNR010000138">
    <property type="protein sequence ID" value="MFB2894955.1"/>
    <property type="molecule type" value="Genomic_DNA"/>
</dbReference>
<evidence type="ECO:0000259" key="1">
    <source>
        <dbReference type="SMART" id="SM01321"/>
    </source>
</evidence>
<gene>
    <name evidence="2" type="ORF">ACE1CI_18775</name>
</gene>